<gene>
    <name evidence="2" type="ORF">VNO77_22969</name>
</gene>
<reference evidence="2 3" key="1">
    <citation type="submission" date="2024-01" db="EMBL/GenBank/DDBJ databases">
        <title>The genomes of 5 underutilized Papilionoideae crops provide insights into root nodulation and disease resistanc.</title>
        <authorList>
            <person name="Jiang F."/>
        </authorList>
    </citation>
    <scope>NUCLEOTIDE SEQUENCE [LARGE SCALE GENOMIC DNA]</scope>
    <source>
        <strain evidence="2">LVBAO_FW01</strain>
        <tissue evidence="2">Leaves</tissue>
    </source>
</reference>
<protein>
    <submittedName>
        <fullName evidence="2">Uncharacterized protein</fullName>
    </submittedName>
</protein>
<keyword evidence="3" id="KW-1185">Reference proteome</keyword>
<dbReference type="Proteomes" id="UP001367508">
    <property type="component" value="Unassembled WGS sequence"/>
</dbReference>
<keyword evidence="1" id="KW-1133">Transmembrane helix</keyword>
<name>A0AAN9L6W9_CANGL</name>
<keyword evidence="1" id="KW-0472">Membrane</keyword>
<sequence>MGFVALLRAQYTTAPSSYDSNHFPTYNNYPNCIRLADITELIIWGLSILILFGGVRSYHDLSHKQHGGSRKHPIILATLTCGGVVASFDNGWGAKNVHLGTLYWLRRGDCKGPCKGHVDVGL</sequence>
<comment type="caution">
    <text evidence="2">The sequence shown here is derived from an EMBL/GenBank/DDBJ whole genome shotgun (WGS) entry which is preliminary data.</text>
</comment>
<organism evidence="2 3">
    <name type="scientific">Canavalia gladiata</name>
    <name type="common">Sword bean</name>
    <name type="synonym">Dolichos gladiatus</name>
    <dbReference type="NCBI Taxonomy" id="3824"/>
    <lineage>
        <taxon>Eukaryota</taxon>
        <taxon>Viridiplantae</taxon>
        <taxon>Streptophyta</taxon>
        <taxon>Embryophyta</taxon>
        <taxon>Tracheophyta</taxon>
        <taxon>Spermatophyta</taxon>
        <taxon>Magnoliopsida</taxon>
        <taxon>eudicotyledons</taxon>
        <taxon>Gunneridae</taxon>
        <taxon>Pentapetalae</taxon>
        <taxon>rosids</taxon>
        <taxon>fabids</taxon>
        <taxon>Fabales</taxon>
        <taxon>Fabaceae</taxon>
        <taxon>Papilionoideae</taxon>
        <taxon>50 kb inversion clade</taxon>
        <taxon>NPAAA clade</taxon>
        <taxon>indigoferoid/millettioid clade</taxon>
        <taxon>Phaseoleae</taxon>
        <taxon>Canavalia</taxon>
    </lineage>
</organism>
<evidence type="ECO:0000313" key="2">
    <source>
        <dbReference type="EMBL" id="KAK7328843.1"/>
    </source>
</evidence>
<dbReference type="EMBL" id="JAYMYQ010000005">
    <property type="protein sequence ID" value="KAK7328843.1"/>
    <property type="molecule type" value="Genomic_DNA"/>
</dbReference>
<evidence type="ECO:0000256" key="1">
    <source>
        <dbReference type="SAM" id="Phobius"/>
    </source>
</evidence>
<accession>A0AAN9L6W9</accession>
<keyword evidence="1" id="KW-0812">Transmembrane</keyword>
<feature type="transmembrane region" description="Helical" evidence="1">
    <location>
        <begin position="41"/>
        <end position="58"/>
    </location>
</feature>
<evidence type="ECO:0000313" key="3">
    <source>
        <dbReference type="Proteomes" id="UP001367508"/>
    </source>
</evidence>
<dbReference type="AlphaFoldDB" id="A0AAN9L6W9"/>
<proteinExistence type="predicted"/>